<organism evidence="2 3">
    <name type="scientific">Phascolomyces articulosus</name>
    <dbReference type="NCBI Taxonomy" id="60185"/>
    <lineage>
        <taxon>Eukaryota</taxon>
        <taxon>Fungi</taxon>
        <taxon>Fungi incertae sedis</taxon>
        <taxon>Mucoromycota</taxon>
        <taxon>Mucoromycotina</taxon>
        <taxon>Mucoromycetes</taxon>
        <taxon>Mucorales</taxon>
        <taxon>Lichtheimiaceae</taxon>
        <taxon>Phascolomyces</taxon>
    </lineage>
</organism>
<dbReference type="EMBL" id="JAIXMP010000006">
    <property type="protein sequence ID" value="KAI9271505.1"/>
    <property type="molecule type" value="Genomic_DNA"/>
</dbReference>
<dbReference type="AlphaFoldDB" id="A0AAD5KGE2"/>
<feature type="domain" description="F-box" evidence="1">
    <location>
        <begin position="129"/>
        <end position="160"/>
    </location>
</feature>
<evidence type="ECO:0000259" key="1">
    <source>
        <dbReference type="Pfam" id="PF00646"/>
    </source>
</evidence>
<dbReference type="SUPFAM" id="SSF81383">
    <property type="entry name" value="F-box domain"/>
    <property type="match status" value="1"/>
</dbReference>
<accession>A0AAD5KGE2</accession>
<dbReference type="InterPro" id="IPR001810">
    <property type="entry name" value="F-box_dom"/>
</dbReference>
<protein>
    <recommendedName>
        <fullName evidence="1">F-box domain-containing protein</fullName>
    </recommendedName>
</protein>
<keyword evidence="3" id="KW-1185">Reference proteome</keyword>
<comment type="caution">
    <text evidence="2">The sequence shown here is derived from an EMBL/GenBank/DDBJ whole genome shotgun (WGS) entry which is preliminary data.</text>
</comment>
<evidence type="ECO:0000313" key="2">
    <source>
        <dbReference type="EMBL" id="KAI9271505.1"/>
    </source>
</evidence>
<proteinExistence type="predicted"/>
<name>A0AAD5KGE2_9FUNG</name>
<sequence>MHIGRMNSILLWNSARSKNILEMPSTVLIHRAAAHDSQGNLELALLDVNESIEHVPYSMDGYIYACNLYVRLNCLRDVYLVVQKGLNQINESPESLSPSNNNKSQLYAVLEFLRDAALNQVEKYNNWVFPSDVISNILRRLAFRERSCLASTCKHWQKKIYECPDINTAEIVALIYRCEWHDIEHVECYRSCLNITHINLHISEYKGTSSASVLNDGALWTHLQGKARSPLIQLSITEIQCLASILQSYGSSLRYLELLEQPSTASSKKLSLFNLINKYCPNLIQFYHFSNKTEA</sequence>
<gene>
    <name evidence="2" type="ORF">BDA99DRAFT_533993</name>
</gene>
<evidence type="ECO:0000313" key="3">
    <source>
        <dbReference type="Proteomes" id="UP001209540"/>
    </source>
</evidence>
<dbReference type="InterPro" id="IPR036047">
    <property type="entry name" value="F-box-like_dom_sf"/>
</dbReference>
<dbReference type="Proteomes" id="UP001209540">
    <property type="component" value="Unassembled WGS sequence"/>
</dbReference>
<reference evidence="2" key="1">
    <citation type="journal article" date="2022" name="IScience">
        <title>Evolution of zygomycete secretomes and the origins of terrestrial fungal ecologies.</title>
        <authorList>
            <person name="Chang Y."/>
            <person name="Wang Y."/>
            <person name="Mondo S."/>
            <person name="Ahrendt S."/>
            <person name="Andreopoulos W."/>
            <person name="Barry K."/>
            <person name="Beard J."/>
            <person name="Benny G.L."/>
            <person name="Blankenship S."/>
            <person name="Bonito G."/>
            <person name="Cuomo C."/>
            <person name="Desiro A."/>
            <person name="Gervers K.A."/>
            <person name="Hundley H."/>
            <person name="Kuo A."/>
            <person name="LaButti K."/>
            <person name="Lang B.F."/>
            <person name="Lipzen A."/>
            <person name="O'Donnell K."/>
            <person name="Pangilinan J."/>
            <person name="Reynolds N."/>
            <person name="Sandor L."/>
            <person name="Smith M.E."/>
            <person name="Tsang A."/>
            <person name="Grigoriev I.V."/>
            <person name="Stajich J.E."/>
            <person name="Spatafora J.W."/>
        </authorList>
    </citation>
    <scope>NUCLEOTIDE SEQUENCE</scope>
    <source>
        <strain evidence="2">RSA 2281</strain>
    </source>
</reference>
<reference evidence="2" key="2">
    <citation type="submission" date="2023-02" db="EMBL/GenBank/DDBJ databases">
        <authorList>
            <consortium name="DOE Joint Genome Institute"/>
            <person name="Mondo S.J."/>
            <person name="Chang Y."/>
            <person name="Wang Y."/>
            <person name="Ahrendt S."/>
            <person name="Andreopoulos W."/>
            <person name="Barry K."/>
            <person name="Beard J."/>
            <person name="Benny G.L."/>
            <person name="Blankenship S."/>
            <person name="Bonito G."/>
            <person name="Cuomo C."/>
            <person name="Desiro A."/>
            <person name="Gervers K.A."/>
            <person name="Hundley H."/>
            <person name="Kuo A."/>
            <person name="LaButti K."/>
            <person name="Lang B.F."/>
            <person name="Lipzen A."/>
            <person name="O'Donnell K."/>
            <person name="Pangilinan J."/>
            <person name="Reynolds N."/>
            <person name="Sandor L."/>
            <person name="Smith M.W."/>
            <person name="Tsang A."/>
            <person name="Grigoriev I.V."/>
            <person name="Stajich J.E."/>
            <person name="Spatafora J.W."/>
        </authorList>
    </citation>
    <scope>NUCLEOTIDE SEQUENCE</scope>
    <source>
        <strain evidence="2">RSA 2281</strain>
    </source>
</reference>
<dbReference type="Pfam" id="PF00646">
    <property type="entry name" value="F-box"/>
    <property type="match status" value="1"/>
</dbReference>